<dbReference type="SUPFAM" id="SSF48019">
    <property type="entry name" value="post-AAA+ oligomerization domain-like"/>
    <property type="match status" value="1"/>
</dbReference>
<evidence type="ECO:0000256" key="6">
    <source>
        <dbReference type="ARBA" id="ARBA00034754"/>
    </source>
</evidence>
<dbReference type="InterPro" id="IPR027417">
    <property type="entry name" value="P-loop_NTPase"/>
</dbReference>
<comment type="similarity">
    <text evidence="6">Belongs to the DNA polymerase HolA subunit family.</text>
</comment>
<dbReference type="InterPro" id="IPR008921">
    <property type="entry name" value="DNA_pol3_clamp-load_cplx_C"/>
</dbReference>
<evidence type="ECO:0000256" key="3">
    <source>
        <dbReference type="ARBA" id="ARBA00022695"/>
    </source>
</evidence>
<dbReference type="PANTHER" id="PTHR34388:SF1">
    <property type="entry name" value="DNA POLYMERASE III SUBUNIT DELTA"/>
    <property type="match status" value="1"/>
</dbReference>
<dbReference type="PANTHER" id="PTHR34388">
    <property type="entry name" value="DNA POLYMERASE III SUBUNIT DELTA"/>
    <property type="match status" value="1"/>
</dbReference>
<dbReference type="InterPro" id="IPR005790">
    <property type="entry name" value="DNA_polIII_delta"/>
</dbReference>
<comment type="caution">
    <text evidence="9">The sequence shown here is derived from an EMBL/GenBank/DDBJ whole genome shotgun (WGS) entry which is preliminary data.</text>
</comment>
<keyword evidence="3" id="KW-0548">Nucleotidyltransferase</keyword>
<sequence length="189" mass="21479">MVPWIKRMAKDLDLQIDGQACTTLQQIVGNRLRDLHAELEKLRIRYGKNRVGMNEVKELVIHSRIYSIFELMDKVSERNPTASLDVLNRYLEEEDKRAAPLQIMGMLNRQIRLLFQTKAIMDKGGGKKDVAKKLHLVPFSASRFAIQSKKWSGAELEHGLRLLYGADGLLKSGSRPRPVLENLIVSLCG</sequence>
<evidence type="ECO:0000256" key="5">
    <source>
        <dbReference type="ARBA" id="ARBA00022932"/>
    </source>
</evidence>
<feature type="domain" description="DNA polymerase III delta subunit-like C-terminal" evidence="8">
    <location>
        <begin position="67"/>
        <end position="185"/>
    </location>
</feature>
<dbReference type="Gene3D" id="1.20.272.10">
    <property type="match status" value="1"/>
</dbReference>
<keyword evidence="2" id="KW-0808">Transferase</keyword>
<dbReference type="GO" id="GO:0003677">
    <property type="term" value="F:DNA binding"/>
    <property type="evidence" value="ECO:0007669"/>
    <property type="project" value="InterPro"/>
</dbReference>
<evidence type="ECO:0000313" key="9">
    <source>
        <dbReference type="EMBL" id="GAH10033.1"/>
    </source>
</evidence>
<evidence type="ECO:0000256" key="4">
    <source>
        <dbReference type="ARBA" id="ARBA00022705"/>
    </source>
</evidence>
<dbReference type="NCBIfam" id="TIGR01128">
    <property type="entry name" value="holA"/>
    <property type="match status" value="1"/>
</dbReference>
<organism evidence="9">
    <name type="scientific">marine sediment metagenome</name>
    <dbReference type="NCBI Taxonomy" id="412755"/>
    <lineage>
        <taxon>unclassified sequences</taxon>
        <taxon>metagenomes</taxon>
        <taxon>ecological metagenomes</taxon>
    </lineage>
</organism>
<dbReference type="GO" id="GO:0009360">
    <property type="term" value="C:DNA polymerase III complex"/>
    <property type="evidence" value="ECO:0007669"/>
    <property type="project" value="TreeGrafter"/>
</dbReference>
<evidence type="ECO:0000256" key="7">
    <source>
        <dbReference type="ARBA" id="ARBA00049244"/>
    </source>
</evidence>
<proteinExistence type="inferred from homology"/>
<comment type="catalytic activity">
    <reaction evidence="7">
        <text>DNA(n) + a 2'-deoxyribonucleoside 5'-triphosphate = DNA(n+1) + diphosphate</text>
        <dbReference type="Rhea" id="RHEA:22508"/>
        <dbReference type="Rhea" id="RHEA-COMP:17339"/>
        <dbReference type="Rhea" id="RHEA-COMP:17340"/>
        <dbReference type="ChEBI" id="CHEBI:33019"/>
        <dbReference type="ChEBI" id="CHEBI:61560"/>
        <dbReference type="ChEBI" id="CHEBI:173112"/>
        <dbReference type="EC" id="2.7.7.7"/>
    </reaction>
</comment>
<dbReference type="AlphaFoldDB" id="X1EN19"/>
<evidence type="ECO:0000259" key="8">
    <source>
        <dbReference type="Pfam" id="PF21694"/>
    </source>
</evidence>
<gene>
    <name evidence="9" type="ORF">S01H4_54013</name>
</gene>
<keyword evidence="5" id="KW-0239">DNA-directed DNA polymerase</keyword>
<keyword evidence="4" id="KW-0235">DNA replication</keyword>
<dbReference type="Pfam" id="PF21694">
    <property type="entry name" value="DNA_pol3_delta_C"/>
    <property type="match status" value="1"/>
</dbReference>
<dbReference type="EMBL" id="BART01031039">
    <property type="protein sequence ID" value="GAH10033.1"/>
    <property type="molecule type" value="Genomic_DNA"/>
</dbReference>
<dbReference type="InterPro" id="IPR048466">
    <property type="entry name" value="DNA_pol3_delta-like_C"/>
</dbReference>
<protein>
    <recommendedName>
        <fullName evidence="1">DNA-directed DNA polymerase</fullName>
        <ecNumber evidence="1">2.7.7.7</ecNumber>
    </recommendedName>
</protein>
<evidence type="ECO:0000256" key="2">
    <source>
        <dbReference type="ARBA" id="ARBA00022679"/>
    </source>
</evidence>
<reference evidence="9" key="1">
    <citation type="journal article" date="2014" name="Front. Microbiol.">
        <title>High frequency of phylogenetically diverse reductive dehalogenase-homologous genes in deep subseafloor sedimentary metagenomes.</title>
        <authorList>
            <person name="Kawai M."/>
            <person name="Futagami T."/>
            <person name="Toyoda A."/>
            <person name="Takaki Y."/>
            <person name="Nishi S."/>
            <person name="Hori S."/>
            <person name="Arai W."/>
            <person name="Tsubouchi T."/>
            <person name="Morono Y."/>
            <person name="Uchiyama I."/>
            <person name="Ito T."/>
            <person name="Fujiyama A."/>
            <person name="Inagaki F."/>
            <person name="Takami H."/>
        </authorList>
    </citation>
    <scope>NUCLEOTIDE SEQUENCE</scope>
    <source>
        <strain evidence="9">Expedition CK06-06</strain>
    </source>
</reference>
<dbReference type="SUPFAM" id="SSF52540">
    <property type="entry name" value="P-loop containing nucleoside triphosphate hydrolases"/>
    <property type="match status" value="1"/>
</dbReference>
<accession>X1EN19</accession>
<dbReference type="Gene3D" id="1.10.8.60">
    <property type="match status" value="1"/>
</dbReference>
<dbReference type="GO" id="GO:0003887">
    <property type="term" value="F:DNA-directed DNA polymerase activity"/>
    <property type="evidence" value="ECO:0007669"/>
    <property type="project" value="UniProtKB-KW"/>
</dbReference>
<dbReference type="EC" id="2.7.7.7" evidence="1"/>
<name>X1EN19_9ZZZZ</name>
<dbReference type="GO" id="GO:0006261">
    <property type="term" value="P:DNA-templated DNA replication"/>
    <property type="evidence" value="ECO:0007669"/>
    <property type="project" value="TreeGrafter"/>
</dbReference>
<evidence type="ECO:0000256" key="1">
    <source>
        <dbReference type="ARBA" id="ARBA00012417"/>
    </source>
</evidence>